<dbReference type="InterPro" id="IPR011545">
    <property type="entry name" value="DEAD/DEAH_box_helicase_dom"/>
</dbReference>
<evidence type="ECO:0000256" key="7">
    <source>
        <dbReference type="ARBA" id="ARBA00034808"/>
    </source>
</evidence>
<feature type="region of interest" description="Disordered" evidence="9">
    <location>
        <begin position="217"/>
        <end position="272"/>
    </location>
</feature>
<dbReference type="CDD" id="cd17920">
    <property type="entry name" value="DEXHc_RecQ"/>
    <property type="match status" value="1"/>
</dbReference>
<evidence type="ECO:0000259" key="11">
    <source>
        <dbReference type="PROSITE" id="PS51194"/>
    </source>
</evidence>
<evidence type="ECO:0000313" key="13">
    <source>
        <dbReference type="Proteomes" id="UP000033540"/>
    </source>
</evidence>
<dbReference type="EC" id="5.6.2.4" evidence="7"/>
<dbReference type="Pfam" id="PF16124">
    <property type="entry name" value="RecQ_Zn_bind"/>
    <property type="match status" value="1"/>
</dbReference>
<dbReference type="OrthoDB" id="1908178at2759"/>
<comment type="similarity">
    <text evidence="1">Belongs to the helicase family. RecQ subfamily.</text>
</comment>
<evidence type="ECO:0000256" key="9">
    <source>
        <dbReference type="SAM" id="MobiDB-lite"/>
    </source>
</evidence>
<feature type="compositionally biased region" description="Basic and acidic residues" evidence="9">
    <location>
        <begin position="784"/>
        <end position="796"/>
    </location>
</feature>
<keyword evidence="2" id="KW-0547">Nucleotide-binding</keyword>
<dbReference type="GO" id="GO:0003676">
    <property type="term" value="F:nucleic acid binding"/>
    <property type="evidence" value="ECO:0007669"/>
    <property type="project" value="InterPro"/>
</dbReference>
<dbReference type="Pfam" id="PF00271">
    <property type="entry name" value="Helicase_C"/>
    <property type="match status" value="1"/>
</dbReference>
<dbReference type="GO" id="GO:0009378">
    <property type="term" value="F:four-way junction helicase activity"/>
    <property type="evidence" value="ECO:0007669"/>
    <property type="project" value="TreeGrafter"/>
</dbReference>
<dbReference type="GO" id="GO:0000724">
    <property type="term" value="P:double-strand break repair via homologous recombination"/>
    <property type="evidence" value="ECO:0007669"/>
    <property type="project" value="TreeGrafter"/>
</dbReference>
<gene>
    <name evidence="12" type="ORF">P875_00127686</name>
</gene>
<feature type="domain" description="Helicase ATP-binding" evidence="10">
    <location>
        <begin position="960"/>
        <end position="1136"/>
    </location>
</feature>
<feature type="region of interest" description="Disordered" evidence="9">
    <location>
        <begin position="1335"/>
        <end position="1355"/>
    </location>
</feature>
<dbReference type="InterPro" id="IPR027417">
    <property type="entry name" value="P-loop_NTPase"/>
</dbReference>
<feature type="region of interest" description="Disordered" evidence="9">
    <location>
        <begin position="302"/>
        <end position="322"/>
    </location>
</feature>
<reference evidence="12 13" key="1">
    <citation type="submission" date="2015-02" db="EMBL/GenBank/DDBJ databases">
        <title>Draft genome sequence of Aspergillus parasiticus SU-1.</title>
        <authorList>
            <person name="Yu J."/>
            <person name="Fedorova N."/>
            <person name="Yin Y."/>
            <person name="Losada L."/>
            <person name="Zafar N."/>
            <person name="Taujale R."/>
            <person name="Ehrlich K.C."/>
            <person name="Bhatnagar D."/>
            <person name="Cleveland T.E."/>
            <person name="Bennett J.W."/>
            <person name="Nierman W.C."/>
        </authorList>
    </citation>
    <scope>NUCLEOTIDE SEQUENCE [LARGE SCALE GENOMIC DNA]</scope>
    <source>
        <strain evidence="13">ATCC 56775 / NRRL 5862 / SRRC 143 / SU-1</strain>
    </source>
</reference>
<dbReference type="NCBIfam" id="TIGR00614">
    <property type="entry name" value="recQ_fam"/>
    <property type="match status" value="1"/>
</dbReference>
<dbReference type="SMART" id="SM00487">
    <property type="entry name" value="DEXDc"/>
    <property type="match status" value="1"/>
</dbReference>
<dbReference type="GO" id="GO:0005737">
    <property type="term" value="C:cytoplasm"/>
    <property type="evidence" value="ECO:0007669"/>
    <property type="project" value="TreeGrafter"/>
</dbReference>
<dbReference type="PROSITE" id="PS51375">
    <property type="entry name" value="PPR"/>
    <property type="match status" value="1"/>
</dbReference>
<evidence type="ECO:0000256" key="6">
    <source>
        <dbReference type="ARBA" id="ARBA00034617"/>
    </source>
</evidence>
<dbReference type="FunFam" id="3.40.50.300:FF:001834">
    <property type="entry name" value="ATP-dependent DNA helicase"/>
    <property type="match status" value="1"/>
</dbReference>
<dbReference type="SMART" id="SM00490">
    <property type="entry name" value="HELICc"/>
    <property type="match status" value="1"/>
</dbReference>
<evidence type="ECO:0000256" key="8">
    <source>
        <dbReference type="PROSITE-ProRule" id="PRU00708"/>
    </source>
</evidence>
<dbReference type="PROSITE" id="PS51194">
    <property type="entry name" value="HELICASE_CTER"/>
    <property type="match status" value="1"/>
</dbReference>
<keyword evidence="3" id="KW-0378">Hydrolase</keyword>
<dbReference type="Gene3D" id="3.40.50.300">
    <property type="entry name" value="P-loop containing nucleotide triphosphate hydrolases"/>
    <property type="match status" value="2"/>
</dbReference>
<dbReference type="STRING" id="1403190.A0A0F0IIG3"/>
<evidence type="ECO:0000256" key="5">
    <source>
        <dbReference type="ARBA" id="ARBA00022840"/>
    </source>
</evidence>
<feature type="domain" description="Helicase C-terminal" evidence="11">
    <location>
        <begin position="1170"/>
        <end position="1352"/>
    </location>
</feature>
<dbReference type="InterPro" id="IPR014001">
    <property type="entry name" value="Helicase_ATP-bd"/>
</dbReference>
<dbReference type="PANTHER" id="PTHR13710">
    <property type="entry name" value="DNA HELICASE RECQ FAMILY MEMBER"/>
    <property type="match status" value="1"/>
</dbReference>
<evidence type="ECO:0000256" key="3">
    <source>
        <dbReference type="ARBA" id="ARBA00022801"/>
    </source>
</evidence>
<dbReference type="GO" id="GO:0043138">
    <property type="term" value="F:3'-5' DNA helicase activity"/>
    <property type="evidence" value="ECO:0007669"/>
    <property type="project" value="UniProtKB-EC"/>
</dbReference>
<dbReference type="InterPro" id="IPR002885">
    <property type="entry name" value="PPR_rpt"/>
</dbReference>
<dbReference type="GO" id="GO:0005694">
    <property type="term" value="C:chromosome"/>
    <property type="evidence" value="ECO:0007669"/>
    <property type="project" value="TreeGrafter"/>
</dbReference>
<evidence type="ECO:0000256" key="1">
    <source>
        <dbReference type="ARBA" id="ARBA00005446"/>
    </source>
</evidence>
<organism evidence="12 13">
    <name type="scientific">Aspergillus parasiticus (strain ATCC 56775 / NRRL 5862 / SRRC 143 / SU-1)</name>
    <dbReference type="NCBI Taxonomy" id="1403190"/>
    <lineage>
        <taxon>Eukaryota</taxon>
        <taxon>Fungi</taxon>
        <taxon>Dikarya</taxon>
        <taxon>Ascomycota</taxon>
        <taxon>Pezizomycotina</taxon>
        <taxon>Eurotiomycetes</taxon>
        <taxon>Eurotiomycetidae</taxon>
        <taxon>Eurotiales</taxon>
        <taxon>Aspergillaceae</taxon>
        <taxon>Aspergillus</taxon>
        <taxon>Aspergillus subgen. Circumdati</taxon>
    </lineage>
</organism>
<feature type="compositionally biased region" description="Basic and acidic residues" evidence="9">
    <location>
        <begin position="229"/>
        <end position="257"/>
    </location>
</feature>
<dbReference type="InterPro" id="IPR004589">
    <property type="entry name" value="DNA_helicase_ATP-dep_RecQ"/>
</dbReference>
<evidence type="ECO:0000256" key="2">
    <source>
        <dbReference type="ARBA" id="ARBA00022741"/>
    </source>
</evidence>
<dbReference type="Proteomes" id="UP000033540">
    <property type="component" value="Unassembled WGS sequence"/>
</dbReference>
<evidence type="ECO:0000313" key="12">
    <source>
        <dbReference type="EMBL" id="KJK66956.1"/>
    </source>
</evidence>
<dbReference type="Pfam" id="PF00270">
    <property type="entry name" value="DEAD"/>
    <property type="match status" value="1"/>
</dbReference>
<accession>A0A0F0IIG3</accession>
<keyword evidence="5" id="KW-0067">ATP-binding</keyword>
<keyword evidence="4 12" id="KW-0347">Helicase</keyword>
<dbReference type="GO" id="GO:0005524">
    <property type="term" value="F:ATP binding"/>
    <property type="evidence" value="ECO:0007669"/>
    <property type="project" value="UniProtKB-KW"/>
</dbReference>
<comment type="catalytic activity">
    <reaction evidence="6">
        <text>Couples ATP hydrolysis with the unwinding of duplex DNA by translocating in the 3'-5' direction.</text>
        <dbReference type="EC" id="5.6.2.4"/>
    </reaction>
</comment>
<dbReference type="FunFam" id="3.40.50.300:FF:002142">
    <property type="entry name" value="ATP-dependent DNA helicase"/>
    <property type="match status" value="1"/>
</dbReference>
<dbReference type="InterPro" id="IPR032284">
    <property type="entry name" value="RecQ_Zn-bd"/>
</dbReference>
<name>A0A0F0IIG3_ASPPU</name>
<evidence type="ECO:0000259" key="10">
    <source>
        <dbReference type="PROSITE" id="PS51192"/>
    </source>
</evidence>
<feature type="repeat" description="PPR" evidence="8">
    <location>
        <begin position="564"/>
        <end position="598"/>
    </location>
</feature>
<dbReference type="PROSITE" id="PS51192">
    <property type="entry name" value="HELICASE_ATP_BIND_1"/>
    <property type="match status" value="1"/>
</dbReference>
<dbReference type="EMBL" id="JZEE01000229">
    <property type="protein sequence ID" value="KJK66956.1"/>
    <property type="molecule type" value="Genomic_DNA"/>
</dbReference>
<dbReference type="PANTHER" id="PTHR13710:SF152">
    <property type="entry name" value="ATP-DEPENDENT DNA HELICASE Q5"/>
    <property type="match status" value="1"/>
</dbReference>
<feature type="compositionally biased region" description="Acidic residues" evidence="9">
    <location>
        <begin position="797"/>
        <end position="824"/>
    </location>
</feature>
<sequence length="1465" mass="165640">MVAERAGEKEDWQWAAPIGPTVAPLRTHPSPNSPPQIPTLLSFAACHARGADRSIHFNLLETSSGYARLTRCHDVCRLMPHPNRFQSSPNLRLSPSQGLDTCLSVNCSSMSKPESFSYNASIRRLGSRRPRPSAASIADLFVSSLVMAGYCREHSPRGRGLSTMSAKTSRCEMARWRDRGMTSTGHLSKRRLDYLGSPAKCLGVVHRPRTQRMFNSGIAQKLEDDESEDTRIPNRSLERPSPRIHHNNAEADQRPHLDGGLPPSQHTPKELNCESMTGTFTLDDSEHNTLYPVSRENALDHQVDPPAVPTISHYHGKTSPAKELHEATSKLYRSVFGESLDWKQAVDTVVDDGQAKSSSPRPVVLRKDNKEDTVELQSVAVFVEALWDEKKSNQYIFRLYRDLPYPGVSYLSKRSRGALLRRFANPPNRRWVDARRYLGLIEDMVAAKLPVSRSLWSSAIHLAGRASGKVCKRDLVRSIGLWQQMEHVAGVKSDGVVFNILFDIAIKAGQFTVADRLMEEMAKREITFTRPGKVSKMYYYGMQQDADGIRQTFDAFVTSGEIVDTVVLNCLIVSFLRAGETKTAEQLYHRMMQAQNTVDLDLEQRLQHGPSLTSEFIVYRKKTRKLNRLLQVSAPLKDQLPEHHRALQEAFPMIPDTRTFHILLAHHAYRSGNLHAFMSVISDMEKTFAIPPRGMIYLLLFDGFAYNGRKRKGWTAERLWNAWRAYLRALYESKNRFNDRFHFRTAKLVWENPLGNSAALLEAQTPTLPRKPMGLYTPLPSGKSEAKTTSEERQQEQVDESNEASKEDFEELSANDGTTEFDDDIDTDELFSFRGRDQHAEDGELEGLERQIENGVFLGRRMIIIILRAFGACCGPKEVMEVWLHIERLWQPKRRKALDVMAVKEELEKQINKGNRTYFDIKDAAEMINGNLKRRKVDLDFYLHRVFRKKSFRPLQREVVTAAVEGHDVFLQASTSFGKSLCFQLPAVISHGVTVVVCPLLALMTDQVNALQALGVAVATINSTTSLSERREILADLLSGHPRTRLLYVTPELCQTETFRRNLQTIHSQGELNRVAIDEAHCISEWGHDFRPAYKELSWFKRALNNPPVPISACTATATPRVRQDIINLLGLDPGQLRIFNTPSARPNIHYEIRYLQNPIDDSGDSGKAQVDDFVSWLKSIQSRRRARLGGNDANLPPISGIIYVSFRSSSENLAGILSTSWNGNIRAVAYHAGLSSQDRTQIQSQWTSPPSLSEPDDQTPAFYIIVATNAFGMGIDNPHVRFVVHWNPPRSFEGFVQESGRAGRDGRAAASIVYFNTQERDKVLDRLRRDVENAYNRANKKPANGVSKDDPNSNLQNQYARLRSFQKVVRYCESTSRCRHELIKDFFGDLELERMGSQAPSSEMKPGSSASPCDFACDFCKEGSRGLTLRKARMAMENELMDCTQWDYMSNMEAMYPDAFSGFD</sequence>
<dbReference type="GO" id="GO:0005634">
    <property type="term" value="C:nucleus"/>
    <property type="evidence" value="ECO:0007669"/>
    <property type="project" value="TreeGrafter"/>
</dbReference>
<comment type="caution">
    <text evidence="12">The sequence shown here is derived from an EMBL/GenBank/DDBJ whole genome shotgun (WGS) entry which is preliminary data.</text>
</comment>
<feature type="region of interest" description="Disordered" evidence="9">
    <location>
        <begin position="769"/>
        <end position="824"/>
    </location>
</feature>
<dbReference type="GO" id="GO:0016787">
    <property type="term" value="F:hydrolase activity"/>
    <property type="evidence" value="ECO:0007669"/>
    <property type="project" value="UniProtKB-KW"/>
</dbReference>
<evidence type="ECO:0000256" key="4">
    <source>
        <dbReference type="ARBA" id="ARBA00022806"/>
    </source>
</evidence>
<dbReference type="NCBIfam" id="TIGR00756">
    <property type="entry name" value="PPR"/>
    <property type="match status" value="1"/>
</dbReference>
<dbReference type="InterPro" id="IPR011990">
    <property type="entry name" value="TPR-like_helical_dom_sf"/>
</dbReference>
<protein>
    <recommendedName>
        <fullName evidence="7">DNA 3'-5' helicase</fullName>
        <ecNumber evidence="7">5.6.2.4</ecNumber>
    </recommendedName>
</protein>
<proteinExistence type="inferred from homology"/>
<dbReference type="Pfam" id="PF01535">
    <property type="entry name" value="PPR"/>
    <property type="match status" value="1"/>
</dbReference>
<dbReference type="InterPro" id="IPR001650">
    <property type="entry name" value="Helicase_C-like"/>
</dbReference>
<dbReference type="SUPFAM" id="SSF52540">
    <property type="entry name" value="P-loop containing nucleoside triphosphate hydrolases"/>
    <property type="match status" value="1"/>
</dbReference>
<dbReference type="Gene3D" id="1.25.40.10">
    <property type="entry name" value="Tetratricopeptide repeat domain"/>
    <property type="match status" value="1"/>
</dbReference>